<organism evidence="1">
    <name type="scientific">marine sediment metagenome</name>
    <dbReference type="NCBI Taxonomy" id="412755"/>
    <lineage>
        <taxon>unclassified sequences</taxon>
        <taxon>metagenomes</taxon>
        <taxon>ecological metagenomes</taxon>
    </lineage>
</organism>
<accession>A0A0F9X8Y6</accession>
<comment type="caution">
    <text evidence="1">The sequence shown here is derived from an EMBL/GenBank/DDBJ whole genome shotgun (WGS) entry which is preliminary data.</text>
</comment>
<sequence length="640" mass="69454">MANKFKNLEPLPPGEDSVRPVFMGMDGGFRGDISPRLLKPGESPSLDDVRFERGAVRKDFGWQSVGTAAPSTILGLIEHKFIDGQLTFHRLIRVTRNIGGFAVLDAWDGANWVVTDTSLVTINDVYLSMVSALGALYIAEGSQILEWGEELEKTDQEDDFLDSNKLENRGETTVATVSPASADILDYAINYDVIVNSSPTQDTDIIVEFLHLATILGEKAFFVARTETFPFSFMNEEFEFTRLVDDGDEVTIRVKSAEGGGISTEIDPIQTAGGGGEPDIVGDKTPALQPAINDQYEFNIFVSNDAVDNCTATVGIYTDIGAGFVLKATVEIQLVGPSGSRDLTLTLPGLTVANTRFGLNMESVTGAGCILGDTFFSVGINSVTWIRTNADFEIHGHNKTTQFDDPAGVTYQTTGAAITTFTPIDPGPGARYLFYFARRLIALHDSGDSQIFAFSVDGILDDFDGVGSGSLPLVSSRSDAIDALQGGAVLSSNFMAVFRKRSIMRAFETGNVKIAIGVVDWIEDLGTNCPFSIRNVRGGVIFLGHDDMVYFLTEQGPREIGLPIHQDLIENLTGDLSLVDSGYDPTFAEYYLGYPVGAAATITRVWIFDVDKFLRDGSLIWRRKPMAIARFASAGISEVE</sequence>
<protein>
    <submittedName>
        <fullName evidence="1">Uncharacterized protein</fullName>
    </submittedName>
</protein>
<dbReference type="EMBL" id="LAZR01000131">
    <property type="protein sequence ID" value="KKN88078.1"/>
    <property type="molecule type" value="Genomic_DNA"/>
</dbReference>
<reference evidence="1" key="1">
    <citation type="journal article" date="2015" name="Nature">
        <title>Complex archaea that bridge the gap between prokaryotes and eukaryotes.</title>
        <authorList>
            <person name="Spang A."/>
            <person name="Saw J.H."/>
            <person name="Jorgensen S.L."/>
            <person name="Zaremba-Niedzwiedzka K."/>
            <person name="Martijn J."/>
            <person name="Lind A.E."/>
            <person name="van Eijk R."/>
            <person name="Schleper C."/>
            <person name="Guy L."/>
            <person name="Ettema T.J."/>
        </authorList>
    </citation>
    <scope>NUCLEOTIDE SEQUENCE</scope>
</reference>
<evidence type="ECO:0000313" key="1">
    <source>
        <dbReference type="EMBL" id="KKN88078.1"/>
    </source>
</evidence>
<dbReference type="AlphaFoldDB" id="A0A0F9X8Y6"/>
<gene>
    <name evidence="1" type="ORF">LCGC14_0251500</name>
</gene>
<name>A0A0F9X8Y6_9ZZZZ</name>
<proteinExistence type="predicted"/>